<evidence type="ECO:0000313" key="2">
    <source>
        <dbReference type="Proteomes" id="UP000441336"/>
    </source>
</evidence>
<comment type="caution">
    <text evidence="1">The sequence shown here is derived from an EMBL/GenBank/DDBJ whole genome shotgun (WGS) entry which is preliminary data.</text>
</comment>
<dbReference type="RefSeq" id="WP_157569995.1">
    <property type="nucleotide sequence ID" value="NZ_WQKZ01000011.1"/>
</dbReference>
<dbReference type="Pfam" id="PF20383">
    <property type="entry name" value="DUF6678"/>
    <property type="match status" value="1"/>
</dbReference>
<dbReference type="AlphaFoldDB" id="A0A7K1TLC7"/>
<reference evidence="1 2" key="1">
    <citation type="submission" date="2019-12" db="EMBL/GenBank/DDBJ databases">
        <title>Hymenobacter sp. HMF4947 Genome sequencing and assembly.</title>
        <authorList>
            <person name="Kang H."/>
            <person name="Cha I."/>
            <person name="Kim H."/>
            <person name="Joh K."/>
        </authorList>
    </citation>
    <scope>NUCLEOTIDE SEQUENCE [LARGE SCALE GENOMIC DNA]</scope>
    <source>
        <strain evidence="1 2">HMF4947</strain>
    </source>
</reference>
<keyword evidence="2" id="KW-1185">Reference proteome</keyword>
<proteinExistence type="predicted"/>
<accession>A0A7K1TLC7</accession>
<sequence>MKVEEVIDALTTRFSLSTRAKFRLGTLPSGWGWFLVPVPGYVESSAYGPVPTREVEWVEIDPLVPQHIGRLVPPRLLDHTPELLHQLAEHGIPVQLVEGRIRIRFPAP</sequence>
<protein>
    <submittedName>
        <fullName evidence="1">Uncharacterized protein</fullName>
    </submittedName>
</protein>
<evidence type="ECO:0000313" key="1">
    <source>
        <dbReference type="EMBL" id="MVN79219.1"/>
    </source>
</evidence>
<dbReference type="EMBL" id="WQKZ01000011">
    <property type="protein sequence ID" value="MVN79219.1"/>
    <property type="molecule type" value="Genomic_DNA"/>
</dbReference>
<organism evidence="1 2">
    <name type="scientific">Hymenobacter ginkgonis</name>
    <dbReference type="NCBI Taxonomy" id="2682976"/>
    <lineage>
        <taxon>Bacteria</taxon>
        <taxon>Pseudomonadati</taxon>
        <taxon>Bacteroidota</taxon>
        <taxon>Cytophagia</taxon>
        <taxon>Cytophagales</taxon>
        <taxon>Hymenobacteraceae</taxon>
        <taxon>Hymenobacter</taxon>
    </lineage>
</organism>
<dbReference type="InterPro" id="IPR046500">
    <property type="entry name" value="DUF6678"/>
</dbReference>
<name>A0A7K1TLC7_9BACT</name>
<gene>
    <name evidence="1" type="ORF">GO988_23045</name>
</gene>
<dbReference type="Proteomes" id="UP000441336">
    <property type="component" value="Unassembled WGS sequence"/>
</dbReference>